<gene>
    <name evidence="1" type="ORF">F8M41_009729</name>
</gene>
<dbReference type="PANTHER" id="PTHR37285:SF5">
    <property type="entry name" value="SPORE WALL MATURATION PROTEIN DIT1"/>
    <property type="match status" value="1"/>
</dbReference>
<name>A0A8H3X1N3_GIGMA</name>
<protein>
    <submittedName>
        <fullName evidence="1">Pyoverdine biosynthesis protein</fullName>
    </submittedName>
</protein>
<proteinExistence type="predicted"/>
<organism evidence="1 2">
    <name type="scientific">Gigaspora margarita</name>
    <dbReference type="NCBI Taxonomy" id="4874"/>
    <lineage>
        <taxon>Eukaryota</taxon>
        <taxon>Fungi</taxon>
        <taxon>Fungi incertae sedis</taxon>
        <taxon>Mucoromycota</taxon>
        <taxon>Glomeromycotina</taxon>
        <taxon>Glomeromycetes</taxon>
        <taxon>Diversisporales</taxon>
        <taxon>Gigasporaceae</taxon>
        <taxon>Gigaspora</taxon>
    </lineage>
</organism>
<evidence type="ECO:0000313" key="2">
    <source>
        <dbReference type="Proteomes" id="UP000439903"/>
    </source>
</evidence>
<comment type="caution">
    <text evidence="1">The sequence shown here is derived from an EMBL/GenBank/DDBJ whole genome shotgun (WGS) entry which is preliminary data.</text>
</comment>
<dbReference type="Pfam" id="PF05141">
    <property type="entry name" value="DIT1_PvcA"/>
    <property type="match status" value="1"/>
</dbReference>
<accession>A0A8H3X1N3</accession>
<sequence>MDDSGRVNTLSNLSILENSNETDHGVLIRRILMSGMVKSYQSLSNPEHNQKKSIPYFDFEEYKKQLDEKVKKLKGGKLSDDIGLAVQQIIGILTKKRYRRGPPNHFEIARDDYENRLSEAISKKEKLLLVLPSFPVKCWNPLKVERRMPDLAELNCIGRLYLLCKEIELIYKPGAKVILIADGPIYADIFNEPLNVAVQYKQKVIDFIRQLELDQYIIMHDMVDLISRNSADFVEAEEVAKMQVETFWRENPNNKHRLMLLENTMSNINVAAYPKDVLRAIFFDTKYNGSISELKMAKDEISKQTEISAFKYATLLQTINSMELVMKCYPGCIRVTCHPKPGQLGLHLVSPNSRFNFPWNGVGVKKKNGEITVSLEDEVRRDKGYVAVYIEGEEFPFYYEEQ</sequence>
<dbReference type="EMBL" id="WTPW01002068">
    <property type="protein sequence ID" value="KAF0399365.1"/>
    <property type="molecule type" value="Genomic_DNA"/>
</dbReference>
<dbReference type="OrthoDB" id="429813at2759"/>
<reference evidence="1 2" key="1">
    <citation type="journal article" date="2019" name="Environ. Microbiol.">
        <title>At the nexus of three kingdoms: the genome of the mycorrhizal fungus Gigaspora margarita provides insights into plant, endobacterial and fungal interactions.</title>
        <authorList>
            <person name="Venice F."/>
            <person name="Ghignone S."/>
            <person name="Salvioli di Fossalunga A."/>
            <person name="Amselem J."/>
            <person name="Novero M."/>
            <person name="Xianan X."/>
            <person name="Sedzielewska Toro K."/>
            <person name="Morin E."/>
            <person name="Lipzen A."/>
            <person name="Grigoriev I.V."/>
            <person name="Henrissat B."/>
            <person name="Martin F.M."/>
            <person name="Bonfante P."/>
        </authorList>
    </citation>
    <scope>NUCLEOTIDE SEQUENCE [LARGE SCALE GENOMIC DNA]</scope>
    <source>
        <strain evidence="1 2">BEG34</strain>
    </source>
</reference>
<dbReference type="PANTHER" id="PTHR37285">
    <property type="entry name" value="SPORE WALL MATURATION PROTEIN DIT1"/>
    <property type="match status" value="1"/>
</dbReference>
<dbReference type="AlphaFoldDB" id="A0A8H3X1N3"/>
<dbReference type="Proteomes" id="UP000439903">
    <property type="component" value="Unassembled WGS sequence"/>
</dbReference>
<dbReference type="InterPro" id="IPR007817">
    <property type="entry name" value="Isocyanide_synthase_DIT1"/>
</dbReference>
<keyword evidence="2" id="KW-1185">Reference proteome</keyword>
<evidence type="ECO:0000313" key="1">
    <source>
        <dbReference type="EMBL" id="KAF0399365.1"/>
    </source>
</evidence>